<evidence type="ECO:0000259" key="2">
    <source>
        <dbReference type="Pfam" id="PF16078"/>
    </source>
</evidence>
<evidence type="ECO:0000313" key="4">
    <source>
        <dbReference type="Proteomes" id="UP001595685"/>
    </source>
</evidence>
<name>A0ABV7WGW2_9MICO</name>
<dbReference type="Pfam" id="PF16078">
    <property type="entry name" value="2-oxogl_dehyd_N"/>
    <property type="match status" value="1"/>
</dbReference>
<reference evidence="4" key="1">
    <citation type="journal article" date="2019" name="Int. J. Syst. Evol. Microbiol.">
        <title>The Global Catalogue of Microorganisms (GCM) 10K type strain sequencing project: providing services to taxonomists for standard genome sequencing and annotation.</title>
        <authorList>
            <consortium name="The Broad Institute Genomics Platform"/>
            <consortium name="The Broad Institute Genome Sequencing Center for Infectious Disease"/>
            <person name="Wu L."/>
            <person name="Ma J."/>
        </authorList>
    </citation>
    <scope>NUCLEOTIDE SEQUENCE [LARGE SCALE GENOMIC DNA]</scope>
    <source>
        <strain evidence="4">NCAIM B.02333</strain>
    </source>
</reference>
<evidence type="ECO:0000313" key="3">
    <source>
        <dbReference type="EMBL" id="MFC3688117.1"/>
    </source>
</evidence>
<feature type="non-terminal residue" evidence="3">
    <location>
        <position position="111"/>
    </location>
</feature>
<feature type="domain" description="2-oxoglutarate dehydrogenase E1 component N-terminal" evidence="2">
    <location>
        <begin position="29"/>
        <end position="60"/>
    </location>
</feature>
<gene>
    <name evidence="3" type="ORF">ACFOLH_07160</name>
</gene>
<organism evidence="3 4">
    <name type="scientific">Aquipuribacter hungaricus</name>
    <dbReference type="NCBI Taxonomy" id="545624"/>
    <lineage>
        <taxon>Bacteria</taxon>
        <taxon>Bacillati</taxon>
        <taxon>Actinomycetota</taxon>
        <taxon>Actinomycetes</taxon>
        <taxon>Micrococcales</taxon>
        <taxon>Intrasporangiaceae</taxon>
        <taxon>Aquipuribacter</taxon>
    </lineage>
</organism>
<comment type="caution">
    <text evidence="3">The sequence shown here is derived from an EMBL/GenBank/DDBJ whole genome shotgun (WGS) entry which is preliminary data.</text>
</comment>
<proteinExistence type="predicted"/>
<evidence type="ECO:0000256" key="1">
    <source>
        <dbReference type="SAM" id="MobiDB-lite"/>
    </source>
</evidence>
<dbReference type="InterPro" id="IPR032106">
    <property type="entry name" value="2-oxogl_dehyd_N"/>
</dbReference>
<feature type="compositionally biased region" description="Low complexity" evidence="1">
    <location>
        <begin position="59"/>
        <end position="76"/>
    </location>
</feature>
<keyword evidence="4" id="KW-1185">Reference proteome</keyword>
<dbReference type="EMBL" id="JBHRWW010000004">
    <property type="protein sequence ID" value="MFC3688117.1"/>
    <property type="molecule type" value="Genomic_DNA"/>
</dbReference>
<protein>
    <recommendedName>
        <fullName evidence="2">2-oxoglutarate dehydrogenase E1 component N-terminal domain-containing protein</fullName>
    </recommendedName>
</protein>
<feature type="region of interest" description="Disordered" evidence="1">
    <location>
        <begin position="1"/>
        <end position="33"/>
    </location>
</feature>
<feature type="compositionally biased region" description="Low complexity" evidence="1">
    <location>
        <begin position="87"/>
        <end position="96"/>
    </location>
</feature>
<dbReference type="RefSeq" id="WP_376985454.1">
    <property type="nucleotide sequence ID" value="NZ_JBHRWW010000004.1"/>
</dbReference>
<feature type="compositionally biased region" description="Pro residues" evidence="1">
    <location>
        <begin position="97"/>
        <end position="111"/>
    </location>
</feature>
<dbReference type="Proteomes" id="UP001595685">
    <property type="component" value="Unassembled WGS sequence"/>
</dbReference>
<sequence length="111" mass="11413">MDDSTHHDRKKATHAVPQQTPADDPMAGFGPNEWLVEELREAYRADPGSVAPEWREFFSDGAPGPDGDSPADAPAAHEGAPLREPAAEPVPVAAPAAAPPASPPAAPPAAP</sequence>
<accession>A0ABV7WGW2</accession>
<feature type="region of interest" description="Disordered" evidence="1">
    <location>
        <begin position="54"/>
        <end position="111"/>
    </location>
</feature>